<dbReference type="InterPro" id="IPR029787">
    <property type="entry name" value="Nucleotide_cyclase"/>
</dbReference>
<organism evidence="6 7">
    <name type="scientific">Inhella gelatinilytica</name>
    <dbReference type="NCBI Taxonomy" id="2795030"/>
    <lineage>
        <taxon>Bacteria</taxon>
        <taxon>Pseudomonadati</taxon>
        <taxon>Pseudomonadota</taxon>
        <taxon>Betaproteobacteria</taxon>
        <taxon>Burkholderiales</taxon>
        <taxon>Sphaerotilaceae</taxon>
        <taxon>Inhella</taxon>
    </lineage>
</organism>
<evidence type="ECO:0000256" key="2">
    <source>
        <dbReference type="SAM" id="MobiDB-lite"/>
    </source>
</evidence>
<dbReference type="SMART" id="SM00091">
    <property type="entry name" value="PAS"/>
    <property type="match status" value="4"/>
</dbReference>
<dbReference type="Proteomes" id="UP000620139">
    <property type="component" value="Unassembled WGS sequence"/>
</dbReference>
<feature type="domain" description="GGDEF" evidence="5">
    <location>
        <begin position="632"/>
        <end position="768"/>
    </location>
</feature>
<dbReference type="InterPro" id="IPR052155">
    <property type="entry name" value="Biofilm_reg_signaling"/>
</dbReference>
<dbReference type="GO" id="GO:0003824">
    <property type="term" value="F:catalytic activity"/>
    <property type="evidence" value="ECO:0007669"/>
    <property type="project" value="UniProtKB-ARBA"/>
</dbReference>
<dbReference type="PANTHER" id="PTHR44757">
    <property type="entry name" value="DIGUANYLATE CYCLASE DGCP"/>
    <property type="match status" value="1"/>
</dbReference>
<gene>
    <name evidence="6" type="ORF">I7X43_03005</name>
</gene>
<feature type="domain" description="PAS" evidence="4">
    <location>
        <begin position="466"/>
        <end position="536"/>
    </location>
</feature>
<sequence length="776" mass="86433">MSEPRPPSNRVPSRSGRQAGGWLAGLGAVLLLTGAVWTGAWAWAWGLGSLALGAALGRARVREQRLRDQLAHRTEAIEALDLPLLILDRDDRLQWCSQAFLRLYPSAQGHVDLGTPYSDLAARVLGSGDLQLSAQERDSWLQRRAQTHQQHRLDWMLSTRDGRRLQMVERPTALGGWASLRFDVTELVAVQSELKRTNQQLREAREMLDEAVEALPAGFEIWGADDRLILCNQHVRDQYPVAGELLKPGVPFESVVRSLLEAGAIPSARGRERTWLLERLSQRGRSVRPFLLDYQGHWMSIAERRMPSGRLVSVRQDVTELVQARNAITQARELAEQRLHLLNQAINALPIALEIWEPSGKLLLVNQQYRQWYPDVDYDALIGKTFEDAIRVAQRQGMLPVEARANEEAWIAERVLTHGQRPEMLAHLPDGRWILTRESRTPDGFTFTVRQDLTQLMQQEQALQSSQAQIDAIIRTAGAAILTVGANGRVRFANPAAESLWGHGPGSLVGRRVLKLLQRHERQPLRELFRRHLAGQNVGLIGPRRELQARCPHGSERAIHAAISEVHSGTDHFFVSVVTDISAAKRLERDLLAANERLARLSSQDDLTQLANRRSLEEGLRQVWAHALRLQHPISILMVDVDHFKPYNDAHGHAAGDGALRQIARVLQAAARRGTDVVARYGGEEFVLVLDHCAPEAALERAASIRAELAELNLPHAAAPEGRITLSIGLCGGIPGRGMRASEWLARADAALYEAKKRGRDRVEVRQPAASPATPA</sequence>
<name>A0A931NCR3_9BURK</name>
<dbReference type="GO" id="GO:0006355">
    <property type="term" value="P:regulation of DNA-templated transcription"/>
    <property type="evidence" value="ECO:0007669"/>
    <property type="project" value="InterPro"/>
</dbReference>
<dbReference type="SUPFAM" id="SSF55073">
    <property type="entry name" value="Nucleotide cyclase"/>
    <property type="match status" value="1"/>
</dbReference>
<feature type="region of interest" description="Disordered" evidence="2">
    <location>
        <begin position="757"/>
        <end position="776"/>
    </location>
</feature>
<accession>A0A931NCR3</accession>
<evidence type="ECO:0000313" key="7">
    <source>
        <dbReference type="Proteomes" id="UP000620139"/>
    </source>
</evidence>
<dbReference type="InterPro" id="IPR043128">
    <property type="entry name" value="Rev_trsase/Diguanyl_cyclase"/>
</dbReference>
<dbReference type="InterPro" id="IPR000014">
    <property type="entry name" value="PAS"/>
</dbReference>
<keyword evidence="3" id="KW-0472">Membrane</keyword>
<dbReference type="PANTHER" id="PTHR44757:SF2">
    <property type="entry name" value="BIOFILM ARCHITECTURE MAINTENANCE PROTEIN MBAA"/>
    <property type="match status" value="1"/>
</dbReference>
<comment type="caution">
    <text evidence="6">The sequence shown here is derived from an EMBL/GenBank/DDBJ whole genome shotgun (WGS) entry which is preliminary data.</text>
</comment>
<dbReference type="Gene3D" id="3.30.70.270">
    <property type="match status" value="1"/>
</dbReference>
<dbReference type="PROSITE" id="PS50112">
    <property type="entry name" value="PAS"/>
    <property type="match status" value="1"/>
</dbReference>
<dbReference type="AlphaFoldDB" id="A0A931NCR3"/>
<dbReference type="FunFam" id="3.30.70.270:FF:000001">
    <property type="entry name" value="Diguanylate cyclase domain protein"/>
    <property type="match status" value="1"/>
</dbReference>
<dbReference type="NCBIfam" id="TIGR00229">
    <property type="entry name" value="sensory_box"/>
    <property type="match status" value="1"/>
</dbReference>
<evidence type="ECO:0000259" key="4">
    <source>
        <dbReference type="PROSITE" id="PS50112"/>
    </source>
</evidence>
<dbReference type="Pfam" id="PF12860">
    <property type="entry name" value="PAS_7"/>
    <property type="match status" value="3"/>
</dbReference>
<dbReference type="EMBL" id="JAEDAL010000001">
    <property type="protein sequence ID" value="MBH9551809.1"/>
    <property type="molecule type" value="Genomic_DNA"/>
</dbReference>
<dbReference type="RefSeq" id="WP_198099406.1">
    <property type="nucleotide sequence ID" value="NZ_JAEDAL010000001.1"/>
</dbReference>
<evidence type="ECO:0000259" key="5">
    <source>
        <dbReference type="PROSITE" id="PS50887"/>
    </source>
</evidence>
<protein>
    <submittedName>
        <fullName evidence="6">Diguanylate cyclase</fullName>
    </submittedName>
</protein>
<dbReference type="NCBIfam" id="TIGR00254">
    <property type="entry name" value="GGDEF"/>
    <property type="match status" value="1"/>
</dbReference>
<keyword evidence="7" id="KW-1185">Reference proteome</keyword>
<dbReference type="InterPro" id="IPR035965">
    <property type="entry name" value="PAS-like_dom_sf"/>
</dbReference>
<keyword evidence="3" id="KW-0812">Transmembrane</keyword>
<keyword evidence="1" id="KW-0175">Coiled coil</keyword>
<dbReference type="Pfam" id="PF00990">
    <property type="entry name" value="GGDEF"/>
    <property type="match status" value="1"/>
</dbReference>
<dbReference type="SUPFAM" id="SSF55785">
    <property type="entry name" value="PYP-like sensor domain (PAS domain)"/>
    <property type="match status" value="4"/>
</dbReference>
<dbReference type="InterPro" id="IPR013767">
    <property type="entry name" value="PAS_fold"/>
</dbReference>
<dbReference type="CDD" id="cd00130">
    <property type="entry name" value="PAS"/>
    <property type="match status" value="1"/>
</dbReference>
<dbReference type="Pfam" id="PF00989">
    <property type="entry name" value="PAS"/>
    <property type="match status" value="1"/>
</dbReference>
<dbReference type="InterPro" id="IPR000160">
    <property type="entry name" value="GGDEF_dom"/>
</dbReference>
<evidence type="ECO:0000313" key="6">
    <source>
        <dbReference type="EMBL" id="MBH9551809.1"/>
    </source>
</evidence>
<dbReference type="Gene3D" id="3.30.450.20">
    <property type="entry name" value="PAS domain"/>
    <property type="match status" value="3"/>
</dbReference>
<dbReference type="CDD" id="cd01949">
    <property type="entry name" value="GGDEF"/>
    <property type="match status" value="1"/>
</dbReference>
<evidence type="ECO:0000256" key="1">
    <source>
        <dbReference type="SAM" id="Coils"/>
    </source>
</evidence>
<reference evidence="6" key="1">
    <citation type="submission" date="2020-12" db="EMBL/GenBank/DDBJ databases">
        <title>The genome sequence of Inhella sp. 4Y17.</title>
        <authorList>
            <person name="Liu Y."/>
        </authorList>
    </citation>
    <scope>NUCLEOTIDE SEQUENCE</scope>
    <source>
        <strain evidence="6">4Y10</strain>
    </source>
</reference>
<dbReference type="SMART" id="SM00267">
    <property type="entry name" value="GGDEF"/>
    <property type="match status" value="1"/>
</dbReference>
<keyword evidence="3" id="KW-1133">Transmembrane helix</keyword>
<proteinExistence type="predicted"/>
<evidence type="ECO:0000256" key="3">
    <source>
        <dbReference type="SAM" id="Phobius"/>
    </source>
</evidence>
<dbReference type="PROSITE" id="PS50887">
    <property type="entry name" value="GGDEF"/>
    <property type="match status" value="1"/>
</dbReference>
<feature type="coiled-coil region" evidence="1">
    <location>
        <begin position="187"/>
        <end position="214"/>
    </location>
</feature>
<feature type="transmembrane region" description="Helical" evidence="3">
    <location>
        <begin position="20"/>
        <end position="37"/>
    </location>
</feature>